<protein>
    <submittedName>
        <fullName evidence="7">Rick_17kDa_Anti domain-containing protein</fullName>
    </submittedName>
</protein>
<accession>A0A916FBX3</accession>
<evidence type="ECO:0000256" key="2">
    <source>
        <dbReference type="ARBA" id="ARBA00022729"/>
    </source>
</evidence>
<dbReference type="InterPro" id="IPR008816">
    <property type="entry name" value="Gly_zipper_2TM_dom"/>
</dbReference>
<gene>
    <name evidence="7" type="ORF">NTGZN8_260012</name>
</gene>
<feature type="domain" description="Glycine zipper 2TM" evidence="6">
    <location>
        <begin position="71"/>
        <end position="111"/>
    </location>
</feature>
<dbReference type="InterPro" id="IPR051407">
    <property type="entry name" value="Bact_OM_lipoprot/Surf_antigen"/>
</dbReference>
<dbReference type="PANTHER" id="PTHR35603">
    <property type="match status" value="1"/>
</dbReference>
<dbReference type="Pfam" id="PF05433">
    <property type="entry name" value="Rick_17kDa_Anti"/>
    <property type="match status" value="1"/>
</dbReference>
<dbReference type="GO" id="GO:0009279">
    <property type="term" value="C:cell outer membrane"/>
    <property type="evidence" value="ECO:0007669"/>
    <property type="project" value="UniProtKB-SubCell"/>
</dbReference>
<evidence type="ECO:0000256" key="5">
    <source>
        <dbReference type="ARBA" id="ARBA00023288"/>
    </source>
</evidence>
<sequence>MKTSRTVIAIFIGMAALTSGCGNTGGSLFPSSSPASTQASTVSGITYGKIDAIERTTQEIDGIAGTGVGTGAVIGGVVGGVLGHQVGSGTGQDIATVAGVVGGAMAGHQIEKSRKQGQDGYRIRVRLDNGQDQTVTQATVGDLRVGDRVRIENNTVYRQ</sequence>
<evidence type="ECO:0000256" key="1">
    <source>
        <dbReference type="ARBA" id="ARBA00004459"/>
    </source>
</evidence>
<dbReference type="Proteomes" id="UP000675882">
    <property type="component" value="Unassembled WGS sequence"/>
</dbReference>
<dbReference type="PANTHER" id="PTHR35603:SF1">
    <property type="entry name" value="OUTER MEMBRANE LIPOPROTEIN SLYB"/>
    <property type="match status" value="1"/>
</dbReference>
<evidence type="ECO:0000313" key="7">
    <source>
        <dbReference type="EMBL" id="CAE6715769.1"/>
    </source>
</evidence>
<comment type="subcellular location">
    <subcellularLocation>
        <location evidence="1">Cell outer membrane</location>
        <topology evidence="1">Lipid-anchor</topology>
    </subcellularLocation>
</comment>
<evidence type="ECO:0000259" key="6">
    <source>
        <dbReference type="Pfam" id="PF05433"/>
    </source>
</evidence>
<dbReference type="AlphaFoldDB" id="A0A916FBX3"/>
<keyword evidence="5" id="KW-0449">Lipoprotein</keyword>
<dbReference type="EMBL" id="CAJNBL010000019">
    <property type="protein sequence ID" value="CAE6715769.1"/>
    <property type="molecule type" value="Genomic_DNA"/>
</dbReference>
<reference evidence="7" key="1">
    <citation type="submission" date="2021-02" db="EMBL/GenBank/DDBJ databases">
        <authorList>
            <person name="Han P."/>
        </authorList>
    </citation>
    <scope>NUCLEOTIDE SEQUENCE</scope>
    <source>
        <strain evidence="7">Candidatus Nitrotoga sp. ZN8</strain>
    </source>
</reference>
<keyword evidence="8" id="KW-1185">Reference proteome</keyword>
<comment type="caution">
    <text evidence="7">The sequence shown here is derived from an EMBL/GenBank/DDBJ whole genome shotgun (WGS) entry which is preliminary data.</text>
</comment>
<keyword evidence="3" id="KW-0472">Membrane</keyword>
<evidence type="ECO:0000313" key="8">
    <source>
        <dbReference type="Proteomes" id="UP000675882"/>
    </source>
</evidence>
<proteinExistence type="predicted"/>
<organism evidence="7 8">
    <name type="scientific">Candidatus Nitrotoga fabula</name>
    <dbReference type="NCBI Taxonomy" id="2182327"/>
    <lineage>
        <taxon>Bacteria</taxon>
        <taxon>Pseudomonadati</taxon>
        <taxon>Pseudomonadota</taxon>
        <taxon>Betaproteobacteria</taxon>
        <taxon>Nitrosomonadales</taxon>
        <taxon>Gallionellaceae</taxon>
        <taxon>Candidatus Nitrotoga</taxon>
    </lineage>
</organism>
<dbReference type="PROSITE" id="PS51257">
    <property type="entry name" value="PROKAR_LIPOPROTEIN"/>
    <property type="match status" value="1"/>
</dbReference>
<dbReference type="RefSeq" id="WP_213035931.1">
    <property type="nucleotide sequence ID" value="NZ_CAJNBL010000019.1"/>
</dbReference>
<keyword evidence="4" id="KW-0564">Palmitate</keyword>
<name>A0A916FBX3_9PROT</name>
<keyword evidence="2" id="KW-0732">Signal</keyword>
<evidence type="ECO:0000256" key="4">
    <source>
        <dbReference type="ARBA" id="ARBA00023139"/>
    </source>
</evidence>
<evidence type="ECO:0000256" key="3">
    <source>
        <dbReference type="ARBA" id="ARBA00023136"/>
    </source>
</evidence>